<dbReference type="InterPro" id="IPR017452">
    <property type="entry name" value="GPCR_Rhodpsn_7TM"/>
</dbReference>
<dbReference type="GO" id="GO:0008528">
    <property type="term" value="F:G protein-coupled peptide receptor activity"/>
    <property type="evidence" value="ECO:0007669"/>
    <property type="project" value="TreeGrafter"/>
</dbReference>
<name>A0A0B6XUQ5_9EUPU</name>
<organism evidence="11">
    <name type="scientific">Arion vulgaris</name>
    <dbReference type="NCBI Taxonomy" id="1028688"/>
    <lineage>
        <taxon>Eukaryota</taxon>
        <taxon>Metazoa</taxon>
        <taxon>Spiralia</taxon>
        <taxon>Lophotrochozoa</taxon>
        <taxon>Mollusca</taxon>
        <taxon>Gastropoda</taxon>
        <taxon>Heterobranchia</taxon>
        <taxon>Euthyneura</taxon>
        <taxon>Panpulmonata</taxon>
        <taxon>Eupulmonata</taxon>
        <taxon>Stylommatophora</taxon>
        <taxon>Helicina</taxon>
        <taxon>Arionoidea</taxon>
        <taxon>Arionidae</taxon>
        <taxon>Arion</taxon>
    </lineage>
</organism>
<feature type="non-terminal residue" evidence="11">
    <location>
        <position position="147"/>
    </location>
</feature>
<evidence type="ECO:0000256" key="5">
    <source>
        <dbReference type="ARBA" id="ARBA00023040"/>
    </source>
</evidence>
<dbReference type="AlphaFoldDB" id="A0A0B6XUQ5"/>
<evidence type="ECO:0000256" key="8">
    <source>
        <dbReference type="ARBA" id="ARBA00023224"/>
    </source>
</evidence>
<gene>
    <name evidence="11" type="primary">ORF888</name>
</gene>
<reference evidence="11" key="1">
    <citation type="submission" date="2014-12" db="EMBL/GenBank/DDBJ databases">
        <title>Insight into the proteome of Arion vulgaris.</title>
        <authorList>
            <person name="Aradska J."/>
            <person name="Bulat T."/>
            <person name="Smidak R."/>
            <person name="Sarate P."/>
            <person name="Gangsoo J."/>
            <person name="Sialana F."/>
            <person name="Bilban M."/>
            <person name="Lubec G."/>
        </authorList>
    </citation>
    <scope>NUCLEOTIDE SEQUENCE</scope>
    <source>
        <tissue evidence="11">Skin</tissue>
    </source>
</reference>
<keyword evidence="3 9" id="KW-0812">Transmembrane</keyword>
<feature type="transmembrane region" description="Helical" evidence="9">
    <location>
        <begin position="42"/>
        <end position="65"/>
    </location>
</feature>
<dbReference type="Pfam" id="PF00001">
    <property type="entry name" value="7tm_1"/>
    <property type="match status" value="1"/>
</dbReference>
<dbReference type="PANTHER" id="PTHR24230">
    <property type="entry name" value="G-PROTEIN COUPLED RECEPTOR"/>
    <property type="match status" value="1"/>
</dbReference>
<evidence type="ECO:0000256" key="9">
    <source>
        <dbReference type="SAM" id="Phobius"/>
    </source>
</evidence>
<dbReference type="Gene3D" id="1.20.1070.10">
    <property type="entry name" value="Rhodopsin 7-helix transmembrane proteins"/>
    <property type="match status" value="1"/>
</dbReference>
<evidence type="ECO:0000313" key="11">
    <source>
        <dbReference type="EMBL" id="CEK47251.1"/>
    </source>
</evidence>
<evidence type="ECO:0000256" key="3">
    <source>
        <dbReference type="ARBA" id="ARBA00022692"/>
    </source>
</evidence>
<dbReference type="SUPFAM" id="SSF81321">
    <property type="entry name" value="Family A G protein-coupled receptor-like"/>
    <property type="match status" value="1"/>
</dbReference>
<dbReference type="CDD" id="cd00637">
    <property type="entry name" value="7tm_classA_rhodopsin-like"/>
    <property type="match status" value="1"/>
</dbReference>
<dbReference type="PROSITE" id="PS50262">
    <property type="entry name" value="G_PROTEIN_RECEP_F1_2"/>
    <property type="match status" value="1"/>
</dbReference>
<feature type="transmembrane region" description="Helical" evidence="9">
    <location>
        <begin position="85"/>
        <end position="108"/>
    </location>
</feature>
<evidence type="ECO:0000256" key="2">
    <source>
        <dbReference type="ARBA" id="ARBA00022475"/>
    </source>
</evidence>
<evidence type="ECO:0000256" key="1">
    <source>
        <dbReference type="ARBA" id="ARBA00004651"/>
    </source>
</evidence>
<keyword evidence="7" id="KW-0675">Receptor</keyword>
<dbReference type="InterPro" id="IPR000276">
    <property type="entry name" value="GPCR_Rhodpsn"/>
</dbReference>
<comment type="subcellular location">
    <subcellularLocation>
        <location evidence="1">Cell membrane</location>
        <topology evidence="1">Multi-pass membrane protein</topology>
    </subcellularLocation>
</comment>
<feature type="non-terminal residue" evidence="11">
    <location>
        <position position="1"/>
    </location>
</feature>
<proteinExistence type="predicted"/>
<keyword evidence="4 9" id="KW-1133">Transmembrane helix</keyword>
<keyword evidence="2" id="KW-1003">Cell membrane</keyword>
<feature type="transmembrane region" description="Helical" evidence="9">
    <location>
        <begin position="12"/>
        <end position="30"/>
    </location>
</feature>
<feature type="transmembrane region" description="Helical" evidence="9">
    <location>
        <begin position="120"/>
        <end position="145"/>
    </location>
</feature>
<evidence type="ECO:0000256" key="6">
    <source>
        <dbReference type="ARBA" id="ARBA00023136"/>
    </source>
</evidence>
<protein>
    <recommendedName>
        <fullName evidence="10">G-protein coupled receptors family 1 profile domain-containing protein</fullName>
    </recommendedName>
</protein>
<keyword evidence="5" id="KW-0297">G-protein coupled receptor</keyword>
<keyword evidence="6 9" id="KW-0472">Membrane</keyword>
<keyword evidence="8" id="KW-0807">Transducer</keyword>
<evidence type="ECO:0000259" key="10">
    <source>
        <dbReference type="PROSITE" id="PS50262"/>
    </source>
</evidence>
<accession>A0A0B6XUQ5</accession>
<evidence type="ECO:0000256" key="4">
    <source>
        <dbReference type="ARBA" id="ARBA00022989"/>
    </source>
</evidence>
<dbReference type="GO" id="GO:0007218">
    <property type="term" value="P:neuropeptide signaling pathway"/>
    <property type="evidence" value="ECO:0007669"/>
    <property type="project" value="TreeGrafter"/>
</dbReference>
<feature type="domain" description="G-protein coupled receptors family 1 profile" evidence="10">
    <location>
        <begin position="24"/>
        <end position="147"/>
    </location>
</feature>
<dbReference type="EMBL" id="HACG01000386">
    <property type="protein sequence ID" value="CEK47251.1"/>
    <property type="molecule type" value="Transcribed_RNA"/>
</dbReference>
<evidence type="ECO:0000256" key="7">
    <source>
        <dbReference type="ARBA" id="ARBA00023170"/>
    </source>
</evidence>
<dbReference type="GO" id="GO:0005886">
    <property type="term" value="C:plasma membrane"/>
    <property type="evidence" value="ECO:0007669"/>
    <property type="project" value="UniProtKB-SubCell"/>
</dbReference>
<sequence length="147" mass="16338">EVLTQDILVTSIVMSLIALVGLVGNVLMIRSLIQYRQLRTDFYTVFGCLSVVDTLFLVISVPAHIMDMLYITTDNADAWCKSSHYLISTCGFIAAYLMVVLAVLRAILLTNRNIVRRPQACHLVIVCAVVCGITMLCSIPVMFMFES</sequence>